<organism evidence="4 5">
    <name type="scientific">Aphis craccivora</name>
    <name type="common">Cowpea aphid</name>
    <dbReference type="NCBI Taxonomy" id="307492"/>
    <lineage>
        <taxon>Eukaryota</taxon>
        <taxon>Metazoa</taxon>
        <taxon>Ecdysozoa</taxon>
        <taxon>Arthropoda</taxon>
        <taxon>Hexapoda</taxon>
        <taxon>Insecta</taxon>
        <taxon>Pterygota</taxon>
        <taxon>Neoptera</taxon>
        <taxon>Paraneoptera</taxon>
        <taxon>Hemiptera</taxon>
        <taxon>Sternorrhyncha</taxon>
        <taxon>Aphidomorpha</taxon>
        <taxon>Aphidoidea</taxon>
        <taxon>Aphididae</taxon>
        <taxon>Aphidini</taxon>
        <taxon>Aphis</taxon>
        <taxon>Aphis</taxon>
    </lineage>
</organism>
<feature type="non-terminal residue" evidence="4">
    <location>
        <position position="823"/>
    </location>
</feature>
<dbReference type="Pfam" id="PF21788">
    <property type="entry name" value="TNP-like_GBD"/>
    <property type="match status" value="1"/>
</dbReference>
<feature type="domain" description="Transposable element P transposase-like RNase H" evidence="1">
    <location>
        <begin position="205"/>
        <end position="337"/>
    </location>
</feature>
<dbReference type="PANTHER" id="PTHR47577:SF2">
    <property type="entry name" value="THAP DOMAIN CONTAINING 9"/>
    <property type="match status" value="1"/>
</dbReference>
<evidence type="ECO:0008006" key="6">
    <source>
        <dbReference type="Google" id="ProtNLM"/>
    </source>
</evidence>
<feature type="non-terminal residue" evidence="4">
    <location>
        <position position="1"/>
    </location>
</feature>
<dbReference type="OrthoDB" id="6590623at2759"/>
<name>A0A6G0W108_APHCR</name>
<keyword evidence="5" id="KW-1185">Reference proteome</keyword>
<accession>A0A6G0W108</accession>
<dbReference type="InterPro" id="IPR048367">
    <property type="entry name" value="TNP-like_RNaseH_C"/>
</dbReference>
<dbReference type="InterPro" id="IPR048365">
    <property type="entry name" value="TNP-like_RNaseH_N"/>
</dbReference>
<dbReference type="InterPro" id="IPR048366">
    <property type="entry name" value="TNP-like_GBD"/>
</dbReference>
<evidence type="ECO:0000259" key="3">
    <source>
        <dbReference type="Pfam" id="PF21789"/>
    </source>
</evidence>
<feature type="domain" description="Transposable element P transposase-like RNase H C-terminal" evidence="3">
    <location>
        <begin position="566"/>
        <end position="598"/>
    </location>
</feature>
<feature type="domain" description="Transposable element P transposase-like GTP-binding insertion" evidence="2">
    <location>
        <begin position="372"/>
        <end position="491"/>
    </location>
</feature>
<proteinExistence type="predicted"/>
<dbReference type="Pfam" id="PF21789">
    <property type="entry name" value="TNP-like_RNaseH_C"/>
    <property type="match status" value="1"/>
</dbReference>
<dbReference type="EMBL" id="VUJU01010508">
    <property type="protein sequence ID" value="KAF0714012.1"/>
    <property type="molecule type" value="Genomic_DNA"/>
</dbReference>
<protein>
    <recommendedName>
        <fullName evidence="6">THAP-type domain-containing protein</fullName>
    </recommendedName>
</protein>
<evidence type="ECO:0000259" key="1">
    <source>
        <dbReference type="Pfam" id="PF21787"/>
    </source>
</evidence>
<sequence length="823" mass="94500">LGNDVETDDERTLDTISNFDGEKTGPNNVLYSTALCNVEIDNERTLDTISNSIGEKTGPNNVLHSTVNKKARSLLKMAGKIKQSDLCYRAKKLYAEAKLLQKKSQRIKKQNIILKNRLKLAENFAKRKDFQHFSKYLNASTIKFFESQVRCQKRKPKGRRYDVNDKVLALSLYKTSPKGYRFLSTLFALPSRKTLSGLLNKVPFHPGINPHIIENLKCQVRNLKEVDKTCVLLFDEMALEPGLTYDKKHDIIFGFENYDKETTSAQFSDHVLVFMLRGIKKKWKQPIAYYFCNGTTKTDRLVLYLKQVISNIFTTGLKVVATVCDQGATNVAAINKLKEETNNYCMRQQIENRYFGFLIEDVEIVPVFDPPHLLKCVRNNLMTKDVTFTYRGENHRASWRHIKTLYEFDKNNEVNGLRSLPSLRDEHIYPEKMHKMKVKLAAQVFSQRVASILRLLVNYTPDNSLGDAKGTSEFLYFMDQVFDSVNGSTVVPEKGKTLRCAVTKTSAHVEFWTEAIKVFNSMKFVSKDGKLSTPPCVKNWAITLRSLRYIWDKLNSNFKFLSLRNINQDPLECTFGAIRSHGVRDINPTTIQFVSSFKTLLINNFSSIKSLGNCEITDTGDVLDNLKQFLTINEKTNCNLYFNDTNEFNLPLFQNISKSITQIGDMTIGYVTGYLACSIMKIVKHCRICKSKLINGERTNQLIAYRAYTVKNLTDPTEEFINAVKDMLNICTDILPKICFQKLIGQKLNFLFATYSDLSSFECPIHNLKEIIKLKVAQFVLFNYCKKTNKILRGLDRNFDKSISTNCIAYNYYLKHKGNKNKK</sequence>
<dbReference type="Pfam" id="PF21787">
    <property type="entry name" value="TNP-like_RNaseH_N"/>
    <property type="match status" value="1"/>
</dbReference>
<dbReference type="AlphaFoldDB" id="A0A6G0W108"/>
<evidence type="ECO:0000259" key="2">
    <source>
        <dbReference type="Pfam" id="PF21788"/>
    </source>
</evidence>
<dbReference type="PANTHER" id="PTHR47577">
    <property type="entry name" value="THAP DOMAIN-CONTAINING PROTEIN 6"/>
    <property type="match status" value="1"/>
</dbReference>
<reference evidence="4 5" key="1">
    <citation type="submission" date="2019-08" db="EMBL/GenBank/DDBJ databases">
        <title>Whole genome of Aphis craccivora.</title>
        <authorList>
            <person name="Voronova N.V."/>
            <person name="Shulinski R.S."/>
            <person name="Bandarenka Y.V."/>
            <person name="Zhorov D.G."/>
            <person name="Warner D."/>
        </authorList>
    </citation>
    <scope>NUCLEOTIDE SEQUENCE [LARGE SCALE GENOMIC DNA]</scope>
    <source>
        <strain evidence="4">180601</strain>
        <tissue evidence="4">Whole Body</tissue>
    </source>
</reference>
<dbReference type="Proteomes" id="UP000478052">
    <property type="component" value="Unassembled WGS sequence"/>
</dbReference>
<evidence type="ECO:0000313" key="4">
    <source>
        <dbReference type="EMBL" id="KAF0714012.1"/>
    </source>
</evidence>
<evidence type="ECO:0000313" key="5">
    <source>
        <dbReference type="Proteomes" id="UP000478052"/>
    </source>
</evidence>
<gene>
    <name evidence="4" type="ORF">FWK35_00035011</name>
</gene>
<comment type="caution">
    <text evidence="4">The sequence shown here is derived from an EMBL/GenBank/DDBJ whole genome shotgun (WGS) entry which is preliminary data.</text>
</comment>